<accession>A0ABM4CHH9</accession>
<evidence type="ECO:0000313" key="2">
    <source>
        <dbReference type="RefSeq" id="XP_065661180.1"/>
    </source>
</evidence>
<reference evidence="2" key="1">
    <citation type="submission" date="2025-08" db="UniProtKB">
        <authorList>
            <consortium name="RefSeq"/>
        </authorList>
    </citation>
    <scope>IDENTIFICATION</scope>
</reference>
<dbReference type="Proteomes" id="UP001652625">
    <property type="component" value="Chromosome 09"/>
</dbReference>
<name>A0ABM4CHH9_HYDVU</name>
<dbReference type="RefSeq" id="XP_065661180.1">
    <property type="nucleotide sequence ID" value="XM_065805108.1"/>
</dbReference>
<organism evidence="1 2">
    <name type="scientific">Hydra vulgaris</name>
    <name type="common">Hydra</name>
    <name type="synonym">Hydra attenuata</name>
    <dbReference type="NCBI Taxonomy" id="6087"/>
    <lineage>
        <taxon>Eukaryota</taxon>
        <taxon>Metazoa</taxon>
        <taxon>Cnidaria</taxon>
        <taxon>Hydrozoa</taxon>
        <taxon>Hydroidolina</taxon>
        <taxon>Anthoathecata</taxon>
        <taxon>Aplanulata</taxon>
        <taxon>Hydridae</taxon>
        <taxon>Hydra</taxon>
    </lineage>
</organism>
<sequence>MFYIVHFLNDNTVEYVPKEWLNGNSECMWPKCSMTSLKGMRRKRQIPNKDWERYKIRILSTADCEERALEKLKISEETSDLASEYEGNSCRRKTTSKRLSPSLFASQIHGNMSSEDDSDFNMPTSLQQAVISTSTPGSQPLLPIPHHANVFREMQHQGKSSQSFVSLLNDPDEINLPSLYQEFLPIPYTKNSTNTLTPITQSIEYRLSSIENLLKDLVKSVTSATKEIKHLIERMPIGHTEESLFTKSSSIEELDAVLLQCQDEEMASLFINWLATAGGKYISDMVRNILNVFMTDELQMSCCRSGKRSNKYSIEAFVKFIAIAVRRHCKNATDKDVNEAITASLHNSADRGGRRMHREKNE</sequence>
<dbReference type="GeneID" id="136084666"/>
<gene>
    <name evidence="2" type="primary">LOC136084666</name>
</gene>
<proteinExistence type="predicted"/>
<protein>
    <submittedName>
        <fullName evidence="2">Uncharacterized protein LOC136084666 isoform X1</fullName>
    </submittedName>
</protein>
<dbReference type="PANTHER" id="PTHR34153:SF2">
    <property type="entry name" value="SI:CH211-262H13.3-RELATED"/>
    <property type="match status" value="1"/>
</dbReference>
<evidence type="ECO:0000313" key="1">
    <source>
        <dbReference type="Proteomes" id="UP001652625"/>
    </source>
</evidence>
<keyword evidence="1" id="KW-1185">Reference proteome</keyword>
<dbReference type="PANTHER" id="PTHR34153">
    <property type="entry name" value="SI:CH211-262H13.3-RELATED-RELATED"/>
    <property type="match status" value="1"/>
</dbReference>